<dbReference type="AlphaFoldDB" id="A0A437M3X3"/>
<feature type="domain" description="Zinc finger CHCC-type" evidence="1">
    <location>
        <begin position="28"/>
        <end position="62"/>
    </location>
</feature>
<comment type="caution">
    <text evidence="2">The sequence shown here is derived from an EMBL/GenBank/DDBJ whole genome shotgun (WGS) entry which is preliminary data.</text>
</comment>
<dbReference type="GO" id="GO:0008270">
    <property type="term" value="F:zinc ion binding"/>
    <property type="evidence" value="ECO:0007669"/>
    <property type="project" value="UniProtKB-KW"/>
</dbReference>
<dbReference type="Pfam" id="PF10276">
    <property type="entry name" value="zf-CHCC"/>
    <property type="match status" value="1"/>
</dbReference>
<proteinExistence type="predicted"/>
<gene>
    <name evidence="2" type="ORF">EOD42_18330</name>
</gene>
<protein>
    <submittedName>
        <fullName evidence="2">Zinc-finger domain-containing protein</fullName>
    </submittedName>
</protein>
<keyword evidence="2" id="KW-0479">Metal-binding</keyword>
<keyword evidence="2" id="KW-0862">Zinc</keyword>
<organism evidence="2 3">
    <name type="scientific">Rhodovarius crocodyli</name>
    <dbReference type="NCBI Taxonomy" id="1979269"/>
    <lineage>
        <taxon>Bacteria</taxon>
        <taxon>Pseudomonadati</taxon>
        <taxon>Pseudomonadota</taxon>
        <taxon>Alphaproteobacteria</taxon>
        <taxon>Acetobacterales</taxon>
        <taxon>Roseomonadaceae</taxon>
        <taxon>Rhodovarius</taxon>
    </lineage>
</organism>
<name>A0A437M3X3_9PROT</name>
<keyword evidence="2" id="KW-0863">Zinc-finger</keyword>
<evidence type="ECO:0000313" key="3">
    <source>
        <dbReference type="Proteomes" id="UP000282957"/>
    </source>
</evidence>
<dbReference type="Gene3D" id="2.60.260.40">
    <property type="entry name" value="q5lls5 like domains"/>
    <property type="match status" value="1"/>
</dbReference>
<keyword evidence="3" id="KW-1185">Reference proteome</keyword>
<reference evidence="2 3" key="1">
    <citation type="submission" date="2019-01" db="EMBL/GenBank/DDBJ databases">
        <authorList>
            <person name="Chen W.-M."/>
        </authorList>
    </citation>
    <scope>NUCLEOTIDE SEQUENCE [LARGE SCALE GENOMIC DNA]</scope>
    <source>
        <strain evidence="2 3">CCP-6</strain>
    </source>
</reference>
<dbReference type="InterPro" id="IPR019401">
    <property type="entry name" value="Znf_CHCC"/>
</dbReference>
<dbReference type="Proteomes" id="UP000282957">
    <property type="component" value="Unassembled WGS sequence"/>
</dbReference>
<dbReference type="OrthoDB" id="7391570at2"/>
<sequence length="74" mass="7852">MRDALMTGYAPKLVAGVTPEDRITVATRVVYCDNGGGALGHPQVALRIEHGQVTCPYCSRTFVLAADAAEDHGH</sequence>
<accession>A0A437M3X3</accession>
<dbReference type="RefSeq" id="WP_127789028.1">
    <property type="nucleotide sequence ID" value="NZ_SACL01000007.1"/>
</dbReference>
<dbReference type="EMBL" id="SACL01000007">
    <property type="protein sequence ID" value="RVT92174.1"/>
    <property type="molecule type" value="Genomic_DNA"/>
</dbReference>
<evidence type="ECO:0000313" key="2">
    <source>
        <dbReference type="EMBL" id="RVT92174.1"/>
    </source>
</evidence>
<evidence type="ECO:0000259" key="1">
    <source>
        <dbReference type="Pfam" id="PF10276"/>
    </source>
</evidence>